<comment type="similarity">
    <text evidence="1">Belongs to the thioesterase PaaI family.</text>
</comment>
<reference evidence="4 5" key="1">
    <citation type="submission" date="2016-03" db="EMBL/GenBank/DDBJ databases">
        <authorList>
            <person name="Ploux O."/>
        </authorList>
    </citation>
    <scope>NUCLEOTIDE SEQUENCE [LARGE SCALE GENOMIC DNA]</scope>
    <source>
        <strain evidence="4 5">URUG2</strain>
    </source>
</reference>
<dbReference type="OrthoDB" id="2831072at2759"/>
<dbReference type="GO" id="GO:0047617">
    <property type="term" value="F:fatty acyl-CoA hydrolase activity"/>
    <property type="evidence" value="ECO:0007669"/>
    <property type="project" value="InterPro"/>
</dbReference>
<protein>
    <recommendedName>
        <fullName evidence="3">Thioesterase domain-containing protein</fullName>
    </recommendedName>
</protein>
<dbReference type="InterPro" id="IPR039298">
    <property type="entry name" value="ACOT13"/>
</dbReference>
<dbReference type="EMBL" id="FJUY01000009">
    <property type="protein sequence ID" value="CZT20240.1"/>
    <property type="molecule type" value="Genomic_DNA"/>
</dbReference>
<dbReference type="STRING" id="112498.A0A2D3V462"/>
<dbReference type="InterPro" id="IPR029069">
    <property type="entry name" value="HotDog_dom_sf"/>
</dbReference>
<evidence type="ECO:0000256" key="2">
    <source>
        <dbReference type="ARBA" id="ARBA00022801"/>
    </source>
</evidence>
<dbReference type="PANTHER" id="PTHR21660:SF1">
    <property type="entry name" value="ACYL-COENZYME A THIOESTERASE 13"/>
    <property type="match status" value="1"/>
</dbReference>
<dbReference type="Pfam" id="PF03061">
    <property type="entry name" value="4HBT"/>
    <property type="match status" value="1"/>
</dbReference>
<dbReference type="SUPFAM" id="SSF54637">
    <property type="entry name" value="Thioesterase/thiol ester dehydrase-isomerase"/>
    <property type="match status" value="1"/>
</dbReference>
<feature type="domain" description="Thioesterase" evidence="3">
    <location>
        <begin position="77"/>
        <end position="156"/>
    </location>
</feature>
<organism evidence="4 5">
    <name type="scientific">Ramularia collo-cygni</name>
    <dbReference type="NCBI Taxonomy" id="112498"/>
    <lineage>
        <taxon>Eukaryota</taxon>
        <taxon>Fungi</taxon>
        <taxon>Dikarya</taxon>
        <taxon>Ascomycota</taxon>
        <taxon>Pezizomycotina</taxon>
        <taxon>Dothideomycetes</taxon>
        <taxon>Dothideomycetidae</taxon>
        <taxon>Mycosphaerellales</taxon>
        <taxon>Mycosphaerellaceae</taxon>
        <taxon>Ramularia</taxon>
    </lineage>
</organism>
<dbReference type="InterPro" id="IPR006683">
    <property type="entry name" value="Thioestr_dom"/>
</dbReference>
<dbReference type="InterPro" id="IPR003736">
    <property type="entry name" value="PAAI_dom"/>
</dbReference>
<accession>A0A2D3V462</accession>
<name>A0A2D3V462_9PEZI</name>
<gene>
    <name evidence="4" type="ORF">RCC_06098</name>
</gene>
<proteinExistence type="inferred from homology"/>
<dbReference type="PANTHER" id="PTHR21660">
    <property type="entry name" value="THIOESTERASE SUPERFAMILY MEMBER-RELATED"/>
    <property type="match status" value="1"/>
</dbReference>
<evidence type="ECO:0000259" key="3">
    <source>
        <dbReference type="Pfam" id="PF03061"/>
    </source>
</evidence>
<sequence length="177" mass="18967">MSKAVRGSFPISIKDPVERIQAYMNTYQDDPEYDGFDALLMRNLRVISAKATDAAQDGMEAVSVYELDVVPGLCNSMGNMHGGAVATLADNTTTLAAAPISRPGFWEHGGVSRTLNVTYLRPITKGSTLRIECAVRSVGQKLAATQCSIRSKETGKVLALAEHNKAAIATQNLPGRL</sequence>
<dbReference type="AlphaFoldDB" id="A0A2D3V462"/>
<evidence type="ECO:0000313" key="4">
    <source>
        <dbReference type="EMBL" id="CZT20240.1"/>
    </source>
</evidence>
<keyword evidence="2" id="KW-0378">Hydrolase</keyword>
<dbReference type="GeneID" id="35601242"/>
<dbReference type="RefSeq" id="XP_023627129.1">
    <property type="nucleotide sequence ID" value="XM_023771361.1"/>
</dbReference>
<dbReference type="NCBIfam" id="TIGR00369">
    <property type="entry name" value="unchar_dom_1"/>
    <property type="match status" value="1"/>
</dbReference>
<keyword evidence="5" id="KW-1185">Reference proteome</keyword>
<evidence type="ECO:0000256" key="1">
    <source>
        <dbReference type="ARBA" id="ARBA00008324"/>
    </source>
</evidence>
<dbReference type="CDD" id="cd03443">
    <property type="entry name" value="PaaI_thioesterase"/>
    <property type="match status" value="1"/>
</dbReference>
<dbReference type="Proteomes" id="UP000225277">
    <property type="component" value="Unassembled WGS sequence"/>
</dbReference>
<evidence type="ECO:0000313" key="5">
    <source>
        <dbReference type="Proteomes" id="UP000225277"/>
    </source>
</evidence>
<dbReference type="Gene3D" id="3.10.129.10">
    <property type="entry name" value="Hotdog Thioesterase"/>
    <property type="match status" value="1"/>
</dbReference>